<dbReference type="Gene3D" id="3.40.395.10">
    <property type="entry name" value="Adenoviral Proteinase, Chain A"/>
    <property type="match status" value="1"/>
</dbReference>
<sequence>MEQSKAERKAALLKELAELEKEEADSFHETQKKEEADSLHETQQKEEADSLHETEKKDPPLSLVKVEVVDLEASTAGTPRGRADVPAKAKLGMMAELDRLAIEKASKRQARLQLMKQYGVSETFCWNLQGSAKRQKVSNFVAKAAETARQPDHLKSVWHETRAWALSEEARQHILTAGDVLLDFEDRLEAAIALRQAEETAGTLDKTGQVELAAMRQKRDTLTKNKRQRDKYQVKLLAKCGLRSRACQQTANLSAEEEKARLETAWRLWDSLLQQAASPEPDKSFPVSDIEDWARHRRETAITMSDQIPAWLKPSPGKVVTKVLRLKLAREQSKLRAAARKKGSTAKAKAEARQAAGPRLRSATRAPGVAARWRVSLVARQAVRHYFNADRQPLGAVMPTILVVYGKHCRLENISQAGTWIKSEKFQIGSKLVNRKAGKPVPGSLMRSWRKLRATQPELFSIRVWSQPAAVVDSVIYRWQLEMEAEEHRQVVQLVDMFAAAWTEDSMHAAALLQRAQTGIAAGCTGLTQVTDTGFGQPAKAALARWQEELKQRMQKVHCTYQTGPQDILQAARQMHARTVEINETDSTILRCMRQAGSQYLQDRSRWVEAGRVLPFSEEERKAVQAGSHFETEASYLLSQEGLQTGFALDLKPGAKLLAETERELRQVMLQQLHPSQRRQLFDRQVANTTSQEKPEKREQKRKKLKNSKKDRVRRKLLQKWREKQGSKTAQKELLSVVPTLGKTDKKKAKKRKKTDSKKPNAADKPSSKKHEAHKKKRERQQRAVDRQEAFADAAVQGALFGKTARVIRDMAPASLRGLEVVCRKQTDSHVLVQQRDRQEWVEQADISLDVGVRLFPLQLDIESFPAVAAREEAAALGDLQLYSFGDLLTDSQLLAGIRVSREMSYRLSAGSQPDSLCLLLPAEAKLLLRQGAAGLKAETASLLQDRERASLHITVVQSQPPRHWSLLVLEKPRGSQTVSKVRYYDTLPGPASYKEASGILKVLLQAARQEQQPLPAPVSKLRQSDGFSCGLWVLLYLEQEWRRWLAEPPQALPTDIQVRSSQLNRWLQCLLRTRELARLERQTDSSVSERREAEQKIDSSATPESQPAQHKADSTAPEEPPPMPPPAGPPPETDSDELDKTFGCEKCGFVLAGCMLCSPKLYAKYSQSQTVKAKAKPKAKAKAEPKAAKAKAKSKSKP</sequence>
<feature type="compositionally biased region" description="Basic residues" evidence="1">
    <location>
        <begin position="745"/>
        <end position="756"/>
    </location>
</feature>
<feature type="region of interest" description="Disordered" evidence="1">
    <location>
        <begin position="1081"/>
        <end position="1140"/>
    </location>
</feature>
<evidence type="ECO:0000313" key="2">
    <source>
        <dbReference type="EMBL" id="OLP78760.1"/>
    </source>
</evidence>
<dbReference type="AlphaFoldDB" id="A0A1Q9C765"/>
<evidence type="ECO:0008006" key="4">
    <source>
        <dbReference type="Google" id="ProtNLM"/>
    </source>
</evidence>
<protein>
    <recommendedName>
        <fullName evidence="4">Ubiquitin-like protease family profile domain-containing protein</fullName>
    </recommendedName>
</protein>
<feature type="compositionally biased region" description="Basic and acidic residues" evidence="1">
    <location>
        <begin position="757"/>
        <end position="770"/>
    </location>
</feature>
<organism evidence="2 3">
    <name type="scientific">Symbiodinium microadriaticum</name>
    <name type="common">Dinoflagellate</name>
    <name type="synonym">Zooxanthella microadriatica</name>
    <dbReference type="NCBI Taxonomy" id="2951"/>
    <lineage>
        <taxon>Eukaryota</taxon>
        <taxon>Sar</taxon>
        <taxon>Alveolata</taxon>
        <taxon>Dinophyceae</taxon>
        <taxon>Suessiales</taxon>
        <taxon>Symbiodiniaceae</taxon>
        <taxon>Symbiodinium</taxon>
    </lineage>
</organism>
<feature type="region of interest" description="Disordered" evidence="1">
    <location>
        <begin position="1169"/>
        <end position="1199"/>
    </location>
</feature>
<feature type="compositionally biased region" description="Polar residues" evidence="1">
    <location>
        <begin position="1099"/>
        <end position="1109"/>
    </location>
</feature>
<gene>
    <name evidence="2" type="ORF">AK812_SmicGene41031</name>
</gene>
<dbReference type="EMBL" id="LSRX01001566">
    <property type="protein sequence ID" value="OLP78760.1"/>
    <property type="molecule type" value="Genomic_DNA"/>
</dbReference>
<feature type="compositionally biased region" description="Basic and acidic residues" evidence="1">
    <location>
        <begin position="1081"/>
        <end position="1098"/>
    </location>
</feature>
<dbReference type="InterPro" id="IPR038765">
    <property type="entry name" value="Papain-like_cys_pep_sf"/>
</dbReference>
<keyword evidence="3" id="KW-1185">Reference proteome</keyword>
<feature type="region of interest" description="Disordered" evidence="1">
    <location>
        <begin position="337"/>
        <end position="363"/>
    </location>
</feature>
<dbReference type="OrthoDB" id="427594at2759"/>
<evidence type="ECO:0000313" key="3">
    <source>
        <dbReference type="Proteomes" id="UP000186817"/>
    </source>
</evidence>
<accession>A0A1Q9C765</accession>
<evidence type="ECO:0000256" key="1">
    <source>
        <dbReference type="SAM" id="MobiDB-lite"/>
    </source>
</evidence>
<name>A0A1Q9C765_SYMMI</name>
<feature type="compositionally biased region" description="Basic residues" evidence="1">
    <location>
        <begin position="771"/>
        <end position="780"/>
    </location>
</feature>
<feature type="compositionally biased region" description="Basic and acidic residues" evidence="1">
    <location>
        <begin position="1"/>
        <end position="59"/>
    </location>
</feature>
<reference evidence="2 3" key="1">
    <citation type="submission" date="2016-02" db="EMBL/GenBank/DDBJ databases">
        <title>Genome analysis of coral dinoflagellate symbionts highlights evolutionary adaptations to a symbiotic lifestyle.</title>
        <authorList>
            <person name="Aranda M."/>
            <person name="Li Y."/>
            <person name="Liew Y.J."/>
            <person name="Baumgarten S."/>
            <person name="Simakov O."/>
            <person name="Wilson M."/>
            <person name="Piel J."/>
            <person name="Ashoor H."/>
            <person name="Bougouffa S."/>
            <person name="Bajic V.B."/>
            <person name="Ryu T."/>
            <person name="Ravasi T."/>
            <person name="Bayer T."/>
            <person name="Micklem G."/>
            <person name="Kim H."/>
            <person name="Bhak J."/>
            <person name="Lajeunesse T.C."/>
            <person name="Voolstra C.R."/>
        </authorList>
    </citation>
    <scope>NUCLEOTIDE SEQUENCE [LARGE SCALE GENOMIC DNA]</scope>
    <source>
        <strain evidence="2 3">CCMP2467</strain>
    </source>
</reference>
<comment type="caution">
    <text evidence="2">The sequence shown here is derived from an EMBL/GenBank/DDBJ whole genome shotgun (WGS) entry which is preliminary data.</text>
</comment>
<dbReference type="SUPFAM" id="SSF54001">
    <property type="entry name" value="Cysteine proteinases"/>
    <property type="match status" value="1"/>
</dbReference>
<proteinExistence type="predicted"/>
<dbReference type="Proteomes" id="UP000186817">
    <property type="component" value="Unassembled WGS sequence"/>
</dbReference>
<feature type="compositionally biased region" description="Pro residues" evidence="1">
    <location>
        <begin position="1119"/>
        <end position="1133"/>
    </location>
</feature>
<feature type="region of interest" description="Disordered" evidence="1">
    <location>
        <begin position="1"/>
        <end position="62"/>
    </location>
</feature>
<feature type="region of interest" description="Disordered" evidence="1">
    <location>
        <begin position="679"/>
        <end position="788"/>
    </location>
</feature>
<feature type="compositionally biased region" description="Basic residues" evidence="1">
    <location>
        <begin position="700"/>
        <end position="719"/>
    </location>
</feature>
<feature type="compositionally biased region" description="Basic residues" evidence="1">
    <location>
        <begin position="1189"/>
        <end position="1199"/>
    </location>
</feature>